<keyword evidence="7" id="KW-0315">Glutamine amidotransferase</keyword>
<evidence type="ECO:0000313" key="11">
    <source>
        <dbReference type="Proteomes" id="UP000192761"/>
    </source>
</evidence>
<dbReference type="PANTHER" id="PTHR10937">
    <property type="entry name" value="GLUCOSAMINE--FRUCTOSE-6-PHOSPHATE AMINOTRANSFERASE, ISOMERIZING"/>
    <property type="match status" value="1"/>
</dbReference>
<evidence type="ECO:0000313" key="10">
    <source>
        <dbReference type="EMBL" id="SMC25917.1"/>
    </source>
</evidence>
<dbReference type="FunFam" id="3.40.50.10490:FF:000001">
    <property type="entry name" value="Glutamine--fructose-6-phosphate aminotransferase [isomerizing]"/>
    <property type="match status" value="1"/>
</dbReference>
<feature type="domain" description="SIS" evidence="9">
    <location>
        <begin position="278"/>
        <end position="418"/>
    </location>
</feature>
<evidence type="ECO:0000256" key="4">
    <source>
        <dbReference type="ARBA" id="ARBA00022576"/>
    </source>
</evidence>
<dbReference type="GO" id="GO:0005829">
    <property type="term" value="C:cytosol"/>
    <property type="evidence" value="ECO:0007669"/>
    <property type="project" value="TreeGrafter"/>
</dbReference>
<dbReference type="InterPro" id="IPR046348">
    <property type="entry name" value="SIS_dom_sf"/>
</dbReference>
<evidence type="ECO:0000256" key="6">
    <source>
        <dbReference type="ARBA" id="ARBA00022737"/>
    </source>
</evidence>
<dbReference type="Pfam" id="PF01380">
    <property type="entry name" value="SIS"/>
    <property type="match status" value="2"/>
</dbReference>
<dbReference type="SUPFAM" id="SSF56235">
    <property type="entry name" value="N-terminal nucleophile aminohydrolases (Ntn hydrolases)"/>
    <property type="match status" value="1"/>
</dbReference>
<dbReference type="PROSITE" id="PS51464">
    <property type="entry name" value="SIS"/>
    <property type="match status" value="2"/>
</dbReference>
<dbReference type="GO" id="GO:0097367">
    <property type="term" value="F:carbohydrate derivative binding"/>
    <property type="evidence" value="ECO:0007669"/>
    <property type="project" value="InterPro"/>
</dbReference>
<evidence type="ECO:0000256" key="7">
    <source>
        <dbReference type="ARBA" id="ARBA00022962"/>
    </source>
</evidence>
<dbReference type="InterPro" id="IPR029055">
    <property type="entry name" value="Ntn_hydrolases_N"/>
</dbReference>
<protein>
    <recommendedName>
        <fullName evidence="3">Glutamine--fructose-6-phosphate aminotransferase [isomerizing]</fullName>
        <ecNumber evidence="2">2.6.1.16</ecNumber>
    </recommendedName>
</protein>
<dbReference type="InterPro" id="IPR017932">
    <property type="entry name" value="GATase_2_dom"/>
</dbReference>
<dbReference type="AlphaFoldDB" id="A0A1W1XPX1"/>
<dbReference type="EMBL" id="FWXD01000012">
    <property type="protein sequence ID" value="SMC25917.1"/>
    <property type="molecule type" value="Genomic_DNA"/>
</dbReference>
<keyword evidence="6" id="KW-0677">Repeat</keyword>
<evidence type="ECO:0000256" key="2">
    <source>
        <dbReference type="ARBA" id="ARBA00012916"/>
    </source>
</evidence>
<evidence type="ECO:0000259" key="9">
    <source>
        <dbReference type="PROSITE" id="PS51464"/>
    </source>
</evidence>
<dbReference type="InterPro" id="IPR035490">
    <property type="entry name" value="GlmS/FrlB_SIS"/>
</dbReference>
<dbReference type="Gene3D" id="3.60.20.10">
    <property type="entry name" value="Glutamine Phosphoribosylpyrophosphate, subunit 1, domain 1"/>
    <property type="match status" value="1"/>
</dbReference>
<dbReference type="GO" id="GO:0006487">
    <property type="term" value="P:protein N-linked glycosylation"/>
    <property type="evidence" value="ECO:0007669"/>
    <property type="project" value="TreeGrafter"/>
</dbReference>
<dbReference type="InterPro" id="IPR035466">
    <property type="entry name" value="GlmS/AgaS_SIS"/>
</dbReference>
<comment type="catalytic activity">
    <reaction evidence="1">
        <text>D-fructose 6-phosphate + L-glutamine = D-glucosamine 6-phosphate + L-glutamate</text>
        <dbReference type="Rhea" id="RHEA:13237"/>
        <dbReference type="ChEBI" id="CHEBI:29985"/>
        <dbReference type="ChEBI" id="CHEBI:58359"/>
        <dbReference type="ChEBI" id="CHEBI:58725"/>
        <dbReference type="ChEBI" id="CHEBI:61527"/>
        <dbReference type="EC" id="2.6.1.16"/>
    </reaction>
</comment>
<dbReference type="STRING" id="1121001.SAMN02745857_02346"/>
<reference evidence="10 11" key="1">
    <citation type="submission" date="2017-04" db="EMBL/GenBank/DDBJ databases">
        <authorList>
            <person name="Afonso C.L."/>
            <person name="Miller P.J."/>
            <person name="Scott M.A."/>
            <person name="Spackman E."/>
            <person name="Goraichik I."/>
            <person name="Dimitrov K.M."/>
            <person name="Suarez D.L."/>
            <person name="Swayne D.E."/>
        </authorList>
    </citation>
    <scope>NUCLEOTIDE SEQUENCE [LARGE SCALE GENOMIC DNA]</scope>
    <source>
        <strain evidence="10 11">DSM 23236</strain>
    </source>
</reference>
<dbReference type="CDD" id="cd05009">
    <property type="entry name" value="SIS_GlmS_GlmD_2"/>
    <property type="match status" value="1"/>
</dbReference>
<dbReference type="RefSeq" id="WP_176216902.1">
    <property type="nucleotide sequence ID" value="NZ_FWXD01000012.1"/>
</dbReference>
<dbReference type="CDD" id="cd05008">
    <property type="entry name" value="SIS_GlmS_GlmD_1"/>
    <property type="match status" value="1"/>
</dbReference>
<dbReference type="NCBIfam" id="NF001484">
    <property type="entry name" value="PRK00331.1"/>
    <property type="match status" value="1"/>
</dbReference>
<keyword evidence="11" id="KW-1185">Reference proteome</keyword>
<evidence type="ECO:0000256" key="3">
    <source>
        <dbReference type="ARBA" id="ARBA00016090"/>
    </source>
</evidence>
<evidence type="ECO:0000256" key="5">
    <source>
        <dbReference type="ARBA" id="ARBA00022679"/>
    </source>
</evidence>
<gene>
    <name evidence="10" type="ORF">SAMN02745857_02346</name>
</gene>
<organism evidence="10 11">
    <name type="scientific">Andreprevotia lacus DSM 23236</name>
    <dbReference type="NCBI Taxonomy" id="1121001"/>
    <lineage>
        <taxon>Bacteria</taxon>
        <taxon>Pseudomonadati</taxon>
        <taxon>Pseudomonadota</taxon>
        <taxon>Betaproteobacteria</taxon>
        <taxon>Neisseriales</taxon>
        <taxon>Chitinibacteraceae</taxon>
        <taxon>Andreprevotia</taxon>
    </lineage>
</organism>
<evidence type="ECO:0000259" key="8">
    <source>
        <dbReference type="PROSITE" id="PS51278"/>
    </source>
</evidence>
<evidence type="ECO:0000256" key="1">
    <source>
        <dbReference type="ARBA" id="ARBA00001031"/>
    </source>
</evidence>
<sequence>MSYLIGLIAAQNCLPALEQQTTRLSPLQMQGCVAISGDQTRISMRADDASIGSLSSHLGYQEPNRLLMRLDWGDAASHACMIERDLIGVVMRGNIENGEDIASKLESLGYSVPADNSIGLIAALIHWHHRTQRDLARATLAAMNEINGLYAIGVIERENANELVFASAGIPLLIASHQGGYACADQLSPLLPFATDVIRLNSGDVATISPLHCEVIDAGGAPVRRAHDAVNVRSARADLDRFSHYMGKEISEQPAMLADALARLGTRPDLRALVGDDGTRRLSAVDAIVLIASGSSYHAALTARYWLEGLAGIPTTVELASEFRYMDAVLQQNTLAIGLSQSGETADTLAALRHAQQLGASVTMGVSNARNSSLMRLAQLQLIHEVGPEIAVTSTKTFSAQLLLLYLLSLGLAQQRGHMTPALQQQAHSNLLHLPRATQAVLALEPTLDQWAQRLARSEHLFCIGRHYNYPIALQGALKMQEVAYVYAEGHPGGELKHGPLALVDARLPVIACLPWNRLAEKLLANLQEVRARHGELFVLSDAGLTQADRLNIARMPADLHDLNPILYVIALQLLAFRIAICKGNEIDTPRYLAKSFATEQ</sequence>
<dbReference type="PANTHER" id="PTHR10937:SF0">
    <property type="entry name" value="GLUTAMINE--FRUCTOSE-6-PHOSPHATE TRANSAMINASE (ISOMERIZING)"/>
    <property type="match status" value="1"/>
</dbReference>
<keyword evidence="4 10" id="KW-0032">Aminotransferase</keyword>
<dbReference type="InterPro" id="IPR005855">
    <property type="entry name" value="GFAT"/>
</dbReference>
<name>A0A1W1XPX1_9NEIS</name>
<feature type="domain" description="Glutamine amidotransferase type-2" evidence="8">
    <location>
        <begin position="2"/>
        <end position="211"/>
    </location>
</feature>
<dbReference type="SUPFAM" id="SSF53697">
    <property type="entry name" value="SIS domain"/>
    <property type="match status" value="1"/>
</dbReference>
<dbReference type="Proteomes" id="UP000192761">
    <property type="component" value="Unassembled WGS sequence"/>
</dbReference>
<accession>A0A1W1XPX1</accession>
<dbReference type="InterPro" id="IPR001347">
    <property type="entry name" value="SIS_dom"/>
</dbReference>
<dbReference type="NCBIfam" id="TIGR01135">
    <property type="entry name" value="glmS"/>
    <property type="match status" value="1"/>
</dbReference>
<dbReference type="GO" id="GO:0004360">
    <property type="term" value="F:glutamine-fructose-6-phosphate transaminase (isomerizing) activity"/>
    <property type="evidence" value="ECO:0007669"/>
    <property type="project" value="UniProtKB-EC"/>
</dbReference>
<dbReference type="GO" id="GO:0006047">
    <property type="term" value="P:UDP-N-acetylglucosamine metabolic process"/>
    <property type="evidence" value="ECO:0007669"/>
    <property type="project" value="TreeGrafter"/>
</dbReference>
<dbReference type="EC" id="2.6.1.16" evidence="2"/>
<dbReference type="PROSITE" id="PS51278">
    <property type="entry name" value="GATASE_TYPE_2"/>
    <property type="match status" value="1"/>
</dbReference>
<dbReference type="GO" id="GO:0006002">
    <property type="term" value="P:fructose 6-phosphate metabolic process"/>
    <property type="evidence" value="ECO:0007669"/>
    <property type="project" value="TreeGrafter"/>
</dbReference>
<keyword evidence="5 10" id="KW-0808">Transferase</keyword>
<dbReference type="Gene3D" id="3.40.50.10490">
    <property type="entry name" value="Glucose-6-phosphate isomerase like protein, domain 1"/>
    <property type="match status" value="2"/>
</dbReference>
<feature type="domain" description="SIS" evidence="9">
    <location>
        <begin position="451"/>
        <end position="590"/>
    </location>
</feature>
<proteinExistence type="predicted"/>